<feature type="domain" description="Major facilitator superfamily (MFS) profile" evidence="8">
    <location>
        <begin position="218"/>
        <end position="407"/>
    </location>
</feature>
<evidence type="ECO:0000256" key="3">
    <source>
        <dbReference type="ARBA" id="ARBA00022475"/>
    </source>
</evidence>
<dbReference type="PANTHER" id="PTHR23513">
    <property type="entry name" value="INTEGRAL MEMBRANE EFFLUX PROTEIN-RELATED"/>
    <property type="match status" value="1"/>
</dbReference>
<feature type="transmembrane region" description="Helical" evidence="7">
    <location>
        <begin position="373"/>
        <end position="392"/>
    </location>
</feature>
<feature type="transmembrane region" description="Helical" evidence="7">
    <location>
        <begin position="218"/>
        <end position="240"/>
    </location>
</feature>
<feature type="transmembrane region" description="Helical" evidence="7">
    <location>
        <begin position="163"/>
        <end position="184"/>
    </location>
</feature>
<dbReference type="Pfam" id="PF07690">
    <property type="entry name" value="MFS_1"/>
    <property type="match status" value="1"/>
</dbReference>
<dbReference type="InterPro" id="IPR020846">
    <property type="entry name" value="MFS_dom"/>
</dbReference>
<keyword evidence="2" id="KW-0813">Transport</keyword>
<comment type="caution">
    <text evidence="9">The sequence shown here is derived from an EMBL/GenBank/DDBJ whole genome shotgun (WGS) entry which is preliminary data.</text>
</comment>
<sequence>MKDRRMAFLIFANLFSSVGSGITMIGIPWLFVTRDGGDAIFGYTTLATTAALFFFSPYMGALIDRYSRKTLLLGSEIVGGTFMIVFALWGLIAGHYETWQLILIYFGGSLYYSMHYPTQFAFTQEIFSRDQYKALNSVLEVQNQSASMIAGGLASLLIDRIDFSWILLADALTYAAGFILFLLIPYQRSAETAGSAAANVSMWRNIGEGFHYLKQKPLLTVFFLCTLMPFVGVMLGNYLYPVYVQSILHGTASVLGASDMIYAVGAVLAGLTIPFLIQRFGSYGTVIVTFLTFTASVLLIYAFPIVGVFLAVKILNGWGNSGTRVARNTIMMETVPNHVMGRVNSFFNAAGMGMRVLMIGMATQVVAFSGVDTALLVLALVLAVSFAGVLATRKLFTVQRSKHLHTP</sequence>
<evidence type="ECO:0000256" key="2">
    <source>
        <dbReference type="ARBA" id="ARBA00022448"/>
    </source>
</evidence>
<name>A0ABT3WVY6_9BACL</name>
<reference evidence="9 10" key="1">
    <citation type="submission" date="2022-11" db="EMBL/GenBank/DDBJ databases">
        <title>Study of microbial diversity in lake waters.</title>
        <authorList>
            <person name="Zhang J."/>
        </authorList>
    </citation>
    <scope>NUCLEOTIDE SEQUENCE [LARGE SCALE GENOMIC DNA]</scope>
    <source>
        <strain evidence="9 10">DT12</strain>
    </source>
</reference>
<organism evidence="9 10">
    <name type="scientific">Tumebacillus lacus</name>
    <dbReference type="NCBI Taxonomy" id="2995335"/>
    <lineage>
        <taxon>Bacteria</taxon>
        <taxon>Bacillati</taxon>
        <taxon>Bacillota</taxon>
        <taxon>Bacilli</taxon>
        <taxon>Bacillales</taxon>
        <taxon>Alicyclobacillaceae</taxon>
        <taxon>Tumebacillus</taxon>
    </lineage>
</organism>
<dbReference type="SUPFAM" id="SSF103473">
    <property type="entry name" value="MFS general substrate transporter"/>
    <property type="match status" value="1"/>
</dbReference>
<evidence type="ECO:0000313" key="10">
    <source>
        <dbReference type="Proteomes" id="UP001208017"/>
    </source>
</evidence>
<dbReference type="InterPro" id="IPR036259">
    <property type="entry name" value="MFS_trans_sf"/>
</dbReference>
<comment type="subcellular location">
    <subcellularLocation>
        <location evidence="1">Cell membrane</location>
        <topology evidence="1">Multi-pass membrane protein</topology>
    </subcellularLocation>
</comment>
<evidence type="ECO:0000256" key="4">
    <source>
        <dbReference type="ARBA" id="ARBA00022692"/>
    </source>
</evidence>
<keyword evidence="6 7" id="KW-0472">Membrane</keyword>
<keyword evidence="4 7" id="KW-0812">Transmembrane</keyword>
<evidence type="ECO:0000256" key="5">
    <source>
        <dbReference type="ARBA" id="ARBA00022989"/>
    </source>
</evidence>
<dbReference type="CDD" id="cd06173">
    <property type="entry name" value="MFS_MefA_like"/>
    <property type="match status" value="1"/>
</dbReference>
<proteinExistence type="predicted"/>
<protein>
    <submittedName>
        <fullName evidence="9">MFS transporter</fullName>
    </submittedName>
</protein>
<accession>A0ABT3WVY6</accession>
<evidence type="ECO:0000256" key="6">
    <source>
        <dbReference type="ARBA" id="ARBA00023136"/>
    </source>
</evidence>
<evidence type="ECO:0000313" key="9">
    <source>
        <dbReference type="EMBL" id="MCX7568794.1"/>
    </source>
</evidence>
<feature type="transmembrane region" description="Helical" evidence="7">
    <location>
        <begin position="39"/>
        <end position="59"/>
    </location>
</feature>
<feature type="transmembrane region" description="Helical" evidence="7">
    <location>
        <begin position="283"/>
        <end position="312"/>
    </location>
</feature>
<keyword evidence="5 7" id="KW-1133">Transmembrane helix</keyword>
<dbReference type="Proteomes" id="UP001208017">
    <property type="component" value="Unassembled WGS sequence"/>
</dbReference>
<feature type="transmembrane region" description="Helical" evidence="7">
    <location>
        <begin position="71"/>
        <end position="92"/>
    </location>
</feature>
<gene>
    <name evidence="9" type="ORF">OS242_02255</name>
</gene>
<feature type="transmembrane region" description="Helical" evidence="7">
    <location>
        <begin position="346"/>
        <end position="367"/>
    </location>
</feature>
<evidence type="ECO:0000256" key="7">
    <source>
        <dbReference type="SAM" id="Phobius"/>
    </source>
</evidence>
<feature type="transmembrane region" description="Helical" evidence="7">
    <location>
        <begin position="7"/>
        <end position="27"/>
    </location>
</feature>
<keyword evidence="10" id="KW-1185">Reference proteome</keyword>
<feature type="transmembrane region" description="Helical" evidence="7">
    <location>
        <begin position="98"/>
        <end position="114"/>
    </location>
</feature>
<evidence type="ECO:0000259" key="8">
    <source>
        <dbReference type="PROSITE" id="PS50850"/>
    </source>
</evidence>
<feature type="transmembrane region" description="Helical" evidence="7">
    <location>
        <begin position="252"/>
        <end position="277"/>
    </location>
</feature>
<dbReference type="InterPro" id="IPR011701">
    <property type="entry name" value="MFS"/>
</dbReference>
<keyword evidence="3" id="KW-1003">Cell membrane</keyword>
<dbReference type="PANTHER" id="PTHR23513:SF6">
    <property type="entry name" value="MAJOR FACILITATOR SUPERFAMILY ASSOCIATED DOMAIN-CONTAINING PROTEIN"/>
    <property type="match status" value="1"/>
</dbReference>
<dbReference type="PROSITE" id="PS50850">
    <property type="entry name" value="MFS"/>
    <property type="match status" value="1"/>
</dbReference>
<evidence type="ECO:0000256" key="1">
    <source>
        <dbReference type="ARBA" id="ARBA00004651"/>
    </source>
</evidence>
<dbReference type="Gene3D" id="1.20.1250.20">
    <property type="entry name" value="MFS general substrate transporter like domains"/>
    <property type="match status" value="1"/>
</dbReference>
<dbReference type="EMBL" id="JAPMLT010000001">
    <property type="protein sequence ID" value="MCX7568794.1"/>
    <property type="molecule type" value="Genomic_DNA"/>
</dbReference>